<proteinExistence type="predicted"/>
<dbReference type="AlphaFoldDB" id="A0A8H5STI3"/>
<sequence>MRARLVILAALVGHSDAIPCRPAWVVQASLSWISASTRLDKLLSQIPTVYLGGGTVPPNATMAETTITTTITTVPVPATVTTSVDEDNATDSAKAGGNSNTSGPISTGMTTTTTTTITVTPSTSGTADASAAATSTESDKASEGVAKTEGTKVHRRATIDTIVYPERRQLTHYTTTTLPCPARTLEPGGLKTITTRICGHAAHRVYLAPPAPPAVVYTTINVHGARAALDPIHDAHSEADKTKDPRVHRRDFEGSKEEAKDLEILATLAQSKMGEAVRMRELFDQDLKEYLTDKKEMNAERISLKKEHTKARHKMIDAREWERKFNKAVKEYDAKQKKWKKETANKTTQGKEMKEKQGNKKEPGATKKNEKRDEPKTSELDLKTSDSFSEEEYEDRLYAGIGEQLLNGPDDTKERGGDRYVLTKKCNGSNCPSGKNGAGAEQGAAIFKVEEVTTKMKDEERKKKTPDQRKADLKEDSHQEEGEDELLAGGDEHGQYVRLSTLYMQYRSMLVEAIRKQLDPVLKDEKYATDETMEEHEEGNEEEQRRRLSNLYMDFRYMLLPKFKKQLDPILYDTKL</sequence>
<name>A0A8H5STI3_FUSHE</name>
<keyword evidence="4" id="KW-1185">Reference proteome</keyword>
<reference evidence="3 4" key="1">
    <citation type="submission" date="2020-05" db="EMBL/GenBank/DDBJ databases">
        <title>Identification and distribution of gene clusters putatively required for synthesis of sphingolipid metabolism inhibitors in phylogenetically diverse species of the filamentous fungus Fusarium.</title>
        <authorList>
            <person name="Kim H.-S."/>
            <person name="Busman M."/>
            <person name="Brown D.W."/>
            <person name="Divon H."/>
            <person name="Uhlig S."/>
            <person name="Proctor R.H."/>
        </authorList>
    </citation>
    <scope>NUCLEOTIDE SEQUENCE [LARGE SCALE GENOMIC DNA]</scope>
    <source>
        <strain evidence="3 4">NRRL 20693</strain>
    </source>
</reference>
<dbReference type="Proteomes" id="UP000567885">
    <property type="component" value="Unassembled WGS sequence"/>
</dbReference>
<feature type="compositionally biased region" description="Basic and acidic residues" evidence="1">
    <location>
        <begin position="332"/>
        <end position="384"/>
    </location>
</feature>
<feature type="region of interest" description="Disordered" evidence="1">
    <location>
        <begin position="332"/>
        <end position="488"/>
    </location>
</feature>
<accession>A0A8H5STI3</accession>
<dbReference type="EMBL" id="JAAGWQ010000318">
    <property type="protein sequence ID" value="KAF5656775.1"/>
    <property type="molecule type" value="Genomic_DNA"/>
</dbReference>
<gene>
    <name evidence="3" type="ORF">FHETE_10799</name>
</gene>
<organism evidence="3 4">
    <name type="scientific">Fusarium heterosporum</name>
    <dbReference type="NCBI Taxonomy" id="42747"/>
    <lineage>
        <taxon>Eukaryota</taxon>
        <taxon>Fungi</taxon>
        <taxon>Dikarya</taxon>
        <taxon>Ascomycota</taxon>
        <taxon>Pezizomycotina</taxon>
        <taxon>Sordariomycetes</taxon>
        <taxon>Hypocreomycetidae</taxon>
        <taxon>Hypocreales</taxon>
        <taxon>Nectriaceae</taxon>
        <taxon>Fusarium</taxon>
        <taxon>Fusarium heterosporum species complex</taxon>
    </lineage>
</organism>
<evidence type="ECO:0000256" key="2">
    <source>
        <dbReference type="SAM" id="SignalP"/>
    </source>
</evidence>
<evidence type="ECO:0000256" key="1">
    <source>
        <dbReference type="SAM" id="MobiDB-lite"/>
    </source>
</evidence>
<keyword evidence="2" id="KW-0732">Signal</keyword>
<feature type="compositionally biased region" description="Low complexity" evidence="1">
    <location>
        <begin position="101"/>
        <end position="136"/>
    </location>
</feature>
<evidence type="ECO:0000313" key="4">
    <source>
        <dbReference type="Proteomes" id="UP000567885"/>
    </source>
</evidence>
<dbReference type="OrthoDB" id="5100841at2759"/>
<feature type="compositionally biased region" description="Basic and acidic residues" evidence="1">
    <location>
        <begin position="448"/>
        <end position="480"/>
    </location>
</feature>
<feature type="region of interest" description="Disordered" evidence="1">
    <location>
        <begin position="83"/>
        <end position="151"/>
    </location>
</feature>
<comment type="caution">
    <text evidence="3">The sequence shown here is derived from an EMBL/GenBank/DDBJ whole genome shotgun (WGS) entry which is preliminary data.</text>
</comment>
<feature type="chain" id="PRO_5034308141" evidence="2">
    <location>
        <begin position="18"/>
        <end position="576"/>
    </location>
</feature>
<protein>
    <submittedName>
        <fullName evidence="3">Uncharacterized protein</fullName>
    </submittedName>
</protein>
<evidence type="ECO:0000313" key="3">
    <source>
        <dbReference type="EMBL" id="KAF5656775.1"/>
    </source>
</evidence>
<feature type="signal peptide" evidence="2">
    <location>
        <begin position="1"/>
        <end position="17"/>
    </location>
</feature>